<comment type="caution">
    <text evidence="3">The sequence shown here is derived from an EMBL/GenBank/DDBJ whole genome shotgun (WGS) entry which is preliminary data.</text>
</comment>
<feature type="domain" description="Glycoside hydrolase family 2 catalytic" evidence="2">
    <location>
        <begin position="115"/>
        <end position="252"/>
    </location>
</feature>
<dbReference type="InterPro" id="IPR023230">
    <property type="entry name" value="Glyco_hydro_2_CS"/>
</dbReference>
<evidence type="ECO:0000259" key="2">
    <source>
        <dbReference type="Pfam" id="PF02836"/>
    </source>
</evidence>
<dbReference type="GO" id="GO:0005990">
    <property type="term" value="P:lactose catabolic process"/>
    <property type="evidence" value="ECO:0007669"/>
    <property type="project" value="TreeGrafter"/>
</dbReference>
<evidence type="ECO:0000313" key="3">
    <source>
        <dbReference type="EMBL" id="KAG3196140.1"/>
    </source>
</evidence>
<protein>
    <recommendedName>
        <fullName evidence="5">Beta-galactosidase</fullName>
    </recommendedName>
</protein>
<dbReference type="InterPro" id="IPR006102">
    <property type="entry name" value="Ig-like_GH2"/>
</dbReference>
<dbReference type="Gene3D" id="2.60.40.10">
    <property type="entry name" value="Immunoglobulins"/>
    <property type="match status" value="1"/>
</dbReference>
<accession>A0A8T1GRE2</accession>
<dbReference type="InterPro" id="IPR006101">
    <property type="entry name" value="Glyco_hydro_2"/>
</dbReference>
<gene>
    <name evidence="3" type="ORF">PC129_g24739</name>
</gene>
<reference evidence="3" key="1">
    <citation type="submission" date="2018-05" db="EMBL/GenBank/DDBJ databases">
        <title>Effector identification in a new, highly contiguous assembly of the strawberry crown rot pathogen Phytophthora cactorum.</title>
        <authorList>
            <person name="Armitage A.D."/>
            <person name="Nellist C.F."/>
            <person name="Bates H."/>
            <person name="Vickerstaff R.J."/>
            <person name="Harrison R.J."/>
        </authorList>
    </citation>
    <scope>NUCLEOTIDE SEQUENCE</scope>
    <source>
        <strain evidence="3">P421</strain>
    </source>
</reference>
<dbReference type="Pfam" id="PF02836">
    <property type="entry name" value="Glyco_hydro_2_C"/>
    <property type="match status" value="1"/>
</dbReference>
<dbReference type="GO" id="GO:0004565">
    <property type="term" value="F:beta-galactosidase activity"/>
    <property type="evidence" value="ECO:0007669"/>
    <property type="project" value="TreeGrafter"/>
</dbReference>
<evidence type="ECO:0000259" key="1">
    <source>
        <dbReference type="Pfam" id="PF00703"/>
    </source>
</evidence>
<evidence type="ECO:0008006" key="5">
    <source>
        <dbReference type="Google" id="ProtNLM"/>
    </source>
</evidence>
<dbReference type="InterPro" id="IPR006103">
    <property type="entry name" value="Glyco_hydro_2_cat"/>
</dbReference>
<dbReference type="GO" id="GO:0009341">
    <property type="term" value="C:beta-galactosidase complex"/>
    <property type="evidence" value="ECO:0007669"/>
    <property type="project" value="TreeGrafter"/>
</dbReference>
<proteinExistence type="predicted"/>
<dbReference type="PRINTS" id="PR00132">
    <property type="entry name" value="GLHYDRLASE2"/>
</dbReference>
<dbReference type="InterPro" id="IPR050347">
    <property type="entry name" value="Bact_Beta-galactosidase"/>
</dbReference>
<dbReference type="PANTHER" id="PTHR46323:SF1">
    <property type="entry name" value="LACTASE"/>
    <property type="match status" value="1"/>
</dbReference>
<evidence type="ECO:0000313" key="4">
    <source>
        <dbReference type="Proteomes" id="UP000760860"/>
    </source>
</evidence>
<dbReference type="PANTHER" id="PTHR46323">
    <property type="entry name" value="BETA-GALACTOSIDASE"/>
    <property type="match status" value="1"/>
</dbReference>
<dbReference type="InterPro" id="IPR017853">
    <property type="entry name" value="GH"/>
</dbReference>
<sequence length="252" mass="28368">LIAFPADCRIEDWFIRTDLDSHYQDATIQATVDIATAKDGILKSSVRDLAANDGDVIGTADVPVDPSASKIDLSLAVPNPQKWTAETPYLYSVELTLTTGSNTHTVHQNVGFRKVELLNGLISVNGKPIRIRGVNRHDHHPTLGRAVSVDYIRKDLLLMKANNINSIRCSHYPSHPKLFDLADELGLWIMDEADLECHGFSRAVMRPLDLPKDMPYEQRREVVFTKAAKYTSDNPTWKEAYLDRLESMINRD</sequence>
<dbReference type="InterPro" id="IPR036156">
    <property type="entry name" value="Beta-gal/glucu_dom_sf"/>
</dbReference>
<dbReference type="Gene3D" id="3.20.20.80">
    <property type="entry name" value="Glycosidases"/>
    <property type="match status" value="1"/>
</dbReference>
<dbReference type="PROSITE" id="PS00719">
    <property type="entry name" value="GLYCOSYL_HYDROL_F2_1"/>
    <property type="match status" value="1"/>
</dbReference>
<dbReference type="Pfam" id="PF00703">
    <property type="entry name" value="Glyco_hydro_2"/>
    <property type="match status" value="1"/>
</dbReference>
<feature type="domain" description="Glycoside hydrolase family 2 immunoglobulin-like beta-sandwich" evidence="1">
    <location>
        <begin position="9"/>
        <end position="113"/>
    </location>
</feature>
<dbReference type="InterPro" id="IPR013783">
    <property type="entry name" value="Ig-like_fold"/>
</dbReference>
<dbReference type="SUPFAM" id="SSF49303">
    <property type="entry name" value="beta-Galactosidase/glucuronidase domain"/>
    <property type="match status" value="1"/>
</dbReference>
<dbReference type="EMBL" id="RCMV01004137">
    <property type="protein sequence ID" value="KAG3196140.1"/>
    <property type="molecule type" value="Genomic_DNA"/>
</dbReference>
<dbReference type="SUPFAM" id="SSF51445">
    <property type="entry name" value="(Trans)glycosidases"/>
    <property type="match status" value="1"/>
</dbReference>
<organism evidence="3 4">
    <name type="scientific">Phytophthora cactorum</name>
    <dbReference type="NCBI Taxonomy" id="29920"/>
    <lineage>
        <taxon>Eukaryota</taxon>
        <taxon>Sar</taxon>
        <taxon>Stramenopiles</taxon>
        <taxon>Oomycota</taxon>
        <taxon>Peronosporomycetes</taxon>
        <taxon>Peronosporales</taxon>
        <taxon>Peronosporaceae</taxon>
        <taxon>Phytophthora</taxon>
    </lineage>
</organism>
<dbReference type="AlphaFoldDB" id="A0A8T1GRE2"/>
<dbReference type="Proteomes" id="UP000760860">
    <property type="component" value="Unassembled WGS sequence"/>
</dbReference>
<feature type="non-terminal residue" evidence="3">
    <location>
        <position position="1"/>
    </location>
</feature>
<name>A0A8T1GRE2_9STRA</name>